<sequence length="49" mass="5849">MDHLERLQESESDKVYTTAYRIITDFFGEDQNDDEQKEPESDQAVQYSF</sequence>
<dbReference type="OrthoDB" id="10454773at2759"/>
<reference evidence="2" key="1">
    <citation type="submission" date="2018-11" db="EMBL/GenBank/DDBJ databases">
        <authorList>
            <consortium name="Pathogen Informatics"/>
        </authorList>
    </citation>
    <scope>NUCLEOTIDE SEQUENCE [LARGE SCALE GENOMIC DNA]</scope>
</reference>
<evidence type="ECO:0000256" key="1">
    <source>
        <dbReference type="SAM" id="MobiDB-lite"/>
    </source>
</evidence>
<feature type="compositionally biased region" description="Acidic residues" evidence="1">
    <location>
        <begin position="27"/>
        <end position="37"/>
    </location>
</feature>
<name>A0A3P7WYQ8_HELPZ</name>
<dbReference type="InterPro" id="IPR032413">
    <property type="entry name" value="Arm_3"/>
</dbReference>
<protein>
    <submittedName>
        <fullName evidence="2">Uncharacterized protein</fullName>
    </submittedName>
</protein>
<feature type="region of interest" description="Disordered" evidence="1">
    <location>
        <begin position="27"/>
        <end position="49"/>
    </location>
</feature>
<dbReference type="Pfam" id="PF16186">
    <property type="entry name" value="Arm_3"/>
    <property type="match status" value="1"/>
</dbReference>
<proteinExistence type="predicted"/>
<dbReference type="AlphaFoldDB" id="A0A3P7WYQ8"/>
<gene>
    <name evidence="2" type="ORF">HPBE_LOCUS2060</name>
</gene>
<evidence type="ECO:0000313" key="2">
    <source>
        <dbReference type="EMBL" id="VDO22858.1"/>
    </source>
</evidence>
<dbReference type="EMBL" id="UZAH01002725">
    <property type="protein sequence ID" value="VDO22858.1"/>
    <property type="molecule type" value="Genomic_DNA"/>
</dbReference>
<organism evidence="2">
    <name type="scientific">Heligmosomoides polygyrus</name>
    <name type="common">Parasitic roundworm</name>
    <dbReference type="NCBI Taxonomy" id="6339"/>
    <lineage>
        <taxon>Eukaryota</taxon>
        <taxon>Metazoa</taxon>
        <taxon>Ecdysozoa</taxon>
        <taxon>Nematoda</taxon>
        <taxon>Chromadorea</taxon>
        <taxon>Rhabditida</taxon>
        <taxon>Rhabditina</taxon>
        <taxon>Rhabditomorpha</taxon>
        <taxon>Strongyloidea</taxon>
        <taxon>Heligmosomidae</taxon>
        <taxon>Heligmosomoides</taxon>
    </lineage>
</organism>
<accession>A0A3P7WYQ8</accession>